<name>A0ABT1ALB9_9RALS</name>
<dbReference type="PANTHER" id="PTHR39441:SF1">
    <property type="entry name" value="DUF2252 DOMAIN-CONTAINING PROTEIN"/>
    <property type="match status" value="1"/>
</dbReference>
<accession>A0ABT1ALB9</accession>
<keyword evidence="2" id="KW-1185">Reference proteome</keyword>
<protein>
    <submittedName>
        <fullName evidence="1">DUF2252 domain-containing protein</fullName>
    </submittedName>
</protein>
<gene>
    <name evidence="1" type="ORF">NG900_13400</name>
</gene>
<organism evidence="1 2">
    <name type="scientific">Ralstonia soli</name>
    <dbReference type="NCBI Taxonomy" id="2953896"/>
    <lineage>
        <taxon>Bacteria</taxon>
        <taxon>Pseudomonadati</taxon>
        <taxon>Pseudomonadota</taxon>
        <taxon>Betaproteobacteria</taxon>
        <taxon>Burkholderiales</taxon>
        <taxon>Burkholderiaceae</taxon>
        <taxon>Ralstonia</taxon>
    </lineage>
</organism>
<dbReference type="SUPFAM" id="SSF56112">
    <property type="entry name" value="Protein kinase-like (PK-like)"/>
    <property type="match status" value="1"/>
</dbReference>
<dbReference type="EMBL" id="JAMXHT010000005">
    <property type="protein sequence ID" value="MCO5399188.1"/>
    <property type="molecule type" value="Genomic_DNA"/>
</dbReference>
<dbReference type="PANTHER" id="PTHR39441">
    <property type="entry name" value="DUF2252 DOMAIN-CONTAINING PROTEIN"/>
    <property type="match status" value="1"/>
</dbReference>
<reference evidence="1" key="1">
    <citation type="submission" date="2022-06" db="EMBL/GenBank/DDBJ databases">
        <authorList>
            <person name="Lu C.-H."/>
        </authorList>
    </citation>
    <scope>NUCLEOTIDE SEQUENCE</scope>
    <source>
        <strain evidence="1">21MJYT02-11</strain>
    </source>
</reference>
<dbReference type="InterPro" id="IPR011009">
    <property type="entry name" value="Kinase-like_dom_sf"/>
</dbReference>
<dbReference type="Proteomes" id="UP001162811">
    <property type="component" value="Unassembled WGS sequence"/>
</dbReference>
<dbReference type="Pfam" id="PF10009">
    <property type="entry name" value="DUF2252"/>
    <property type="match status" value="1"/>
</dbReference>
<reference evidence="1" key="2">
    <citation type="journal article" date="2023" name="Front. Microbiol.">
        <title>Ralstonia chuxiongensis sp. nov., Ralstonia mojiangensis sp. nov., and Ralstonia soli sp. nov., isolated from tobacco fields, are three novel species in the family Burkholderiaceae.</title>
        <authorList>
            <person name="Lu C.H."/>
            <person name="Zhang Y.Y."/>
            <person name="Jiang N."/>
            <person name="Chen W."/>
            <person name="Shao X."/>
            <person name="Zhao Z.M."/>
            <person name="Lu W.L."/>
            <person name="Hu X."/>
            <person name="Xi Y.X."/>
            <person name="Zou S.Y."/>
            <person name="Wei Q.J."/>
            <person name="Lin Z.L."/>
            <person name="Gong L."/>
            <person name="Gai X.T."/>
            <person name="Zhang L.Q."/>
            <person name="Li J.Y."/>
            <person name="Jin Y."/>
            <person name="Xia Z.Y."/>
        </authorList>
    </citation>
    <scope>NUCLEOTIDE SEQUENCE</scope>
    <source>
        <strain evidence="1">21MJYT02-11</strain>
    </source>
</reference>
<sequence>MAHKKSRPGEVRPKNRARVLARLRQSKMTCSTHAFVRGSTVRFYEWLSEVRPHTLPDGPAIWICGDCHVGNLGPIGDASGSPSIQIRDLDQTVIGNPAHDLIRLGVSLATAARGSDLPGIVTAKMVEALMAGYLHGIDPDAALHLPPRPASVRTAMKAATARTWKQLAKERLDGPSPSIPLGRHFWPLSREERREIKSLVSQHEVLALVARLYELPGEASVHIVDAAYWVKGCSSLGQRRYAVLLAVEQDRGPRYRLIDVKEAGKAAAPCVSAADMPRHNGERVVMGARHLCPKLGERMAWGRMLGRSFFMRELQPQDLKLSVDKLEQEDATVLAAYLGNIVGLAHGSQMPPDVATAWGRELRARHGRSIDAPFWLWSSIVDLVGLHERQYLEYCRTWAR</sequence>
<comment type="caution">
    <text evidence="1">The sequence shown here is derived from an EMBL/GenBank/DDBJ whole genome shotgun (WGS) entry which is preliminary data.</text>
</comment>
<dbReference type="InterPro" id="IPR018721">
    <property type="entry name" value="DUF2252"/>
</dbReference>
<evidence type="ECO:0000313" key="2">
    <source>
        <dbReference type="Proteomes" id="UP001162811"/>
    </source>
</evidence>
<evidence type="ECO:0000313" key="1">
    <source>
        <dbReference type="EMBL" id="MCO5399188.1"/>
    </source>
</evidence>
<dbReference type="RefSeq" id="WP_252681044.1">
    <property type="nucleotide sequence ID" value="NZ_JAMXHT010000005.1"/>
</dbReference>
<proteinExistence type="predicted"/>